<keyword evidence="7" id="KW-0406">Ion transport</keyword>
<dbReference type="Pfam" id="PF16916">
    <property type="entry name" value="ZT_dimer"/>
    <property type="match status" value="1"/>
</dbReference>
<feature type="compositionally biased region" description="Gly residues" evidence="9">
    <location>
        <begin position="315"/>
        <end position="328"/>
    </location>
</feature>
<dbReference type="GO" id="GO:0005385">
    <property type="term" value="F:zinc ion transmembrane transporter activity"/>
    <property type="evidence" value="ECO:0007669"/>
    <property type="project" value="TreeGrafter"/>
</dbReference>
<dbReference type="STRING" id="1648404.CP97_12585"/>
<keyword evidence="14" id="KW-1185">Reference proteome</keyword>
<dbReference type="GO" id="GO:0005886">
    <property type="term" value="C:plasma membrane"/>
    <property type="evidence" value="ECO:0007669"/>
    <property type="project" value="TreeGrafter"/>
</dbReference>
<evidence type="ECO:0000256" key="10">
    <source>
        <dbReference type="SAM" id="Phobius"/>
    </source>
</evidence>
<evidence type="ECO:0000256" key="4">
    <source>
        <dbReference type="ARBA" id="ARBA00022692"/>
    </source>
</evidence>
<evidence type="ECO:0000256" key="5">
    <source>
        <dbReference type="ARBA" id="ARBA00022906"/>
    </source>
</evidence>
<organism evidence="13 14">
    <name type="scientific">Aurantiacibacter atlanticus</name>
    <dbReference type="NCBI Taxonomy" id="1648404"/>
    <lineage>
        <taxon>Bacteria</taxon>
        <taxon>Pseudomonadati</taxon>
        <taxon>Pseudomonadota</taxon>
        <taxon>Alphaproteobacteria</taxon>
        <taxon>Sphingomonadales</taxon>
        <taxon>Erythrobacteraceae</taxon>
        <taxon>Aurantiacibacter</taxon>
    </lineage>
</organism>
<feature type="transmembrane region" description="Helical" evidence="10">
    <location>
        <begin position="202"/>
        <end position="223"/>
    </location>
</feature>
<dbReference type="InterPro" id="IPR058533">
    <property type="entry name" value="Cation_efflux_TM"/>
</dbReference>
<keyword evidence="3" id="KW-0813">Transport</keyword>
<name>A0A0H4VGB5_9SPHN</name>
<keyword evidence="6 10" id="KW-1133">Transmembrane helix</keyword>
<dbReference type="InterPro" id="IPR050681">
    <property type="entry name" value="CDF/SLC30A"/>
</dbReference>
<feature type="transmembrane region" description="Helical" evidence="10">
    <location>
        <begin position="39"/>
        <end position="60"/>
    </location>
</feature>
<dbReference type="AlphaFoldDB" id="A0A0H4VGB5"/>
<reference evidence="13 14" key="1">
    <citation type="journal article" date="2015" name="Int. J. Syst. Evol. Microbiol.">
        <title>Erythrobacter atlanticus sp. nov., a bacterium from ocean sediment able to degrade polycyclic aromatic hydrocarbons.</title>
        <authorList>
            <person name="Zhuang L."/>
            <person name="Liu Y."/>
            <person name="Wang L."/>
            <person name="Wang W."/>
            <person name="Shao Z."/>
        </authorList>
    </citation>
    <scope>NUCLEOTIDE SEQUENCE [LARGE SCALE GENOMIC DNA]</scope>
    <source>
        <strain evidence="14">s21-N3</strain>
    </source>
</reference>
<dbReference type="PANTHER" id="PTHR11562:SF17">
    <property type="entry name" value="RE54080P-RELATED"/>
    <property type="match status" value="1"/>
</dbReference>
<accession>A0A0H4VGB5</accession>
<dbReference type="Gene3D" id="1.20.1510.10">
    <property type="entry name" value="Cation efflux protein transmembrane domain"/>
    <property type="match status" value="1"/>
</dbReference>
<dbReference type="PANTHER" id="PTHR11562">
    <property type="entry name" value="CATION EFFLUX PROTEIN/ ZINC TRANSPORTER"/>
    <property type="match status" value="1"/>
</dbReference>
<evidence type="ECO:0000259" key="12">
    <source>
        <dbReference type="Pfam" id="PF16916"/>
    </source>
</evidence>
<protein>
    <submittedName>
        <fullName evidence="13">Cobalt transporter</fullName>
    </submittedName>
</protein>
<dbReference type="KEGG" id="ery:CP97_12585"/>
<dbReference type="Pfam" id="PF01545">
    <property type="entry name" value="Cation_efflux"/>
    <property type="match status" value="1"/>
</dbReference>
<evidence type="ECO:0000256" key="6">
    <source>
        <dbReference type="ARBA" id="ARBA00022989"/>
    </source>
</evidence>
<evidence type="ECO:0000256" key="1">
    <source>
        <dbReference type="ARBA" id="ARBA00004141"/>
    </source>
</evidence>
<evidence type="ECO:0000256" key="8">
    <source>
        <dbReference type="ARBA" id="ARBA00023136"/>
    </source>
</evidence>
<dbReference type="InterPro" id="IPR002524">
    <property type="entry name" value="Cation_efflux"/>
</dbReference>
<evidence type="ECO:0000259" key="11">
    <source>
        <dbReference type="Pfam" id="PF01545"/>
    </source>
</evidence>
<dbReference type="EMBL" id="CP011310">
    <property type="protein sequence ID" value="AKQ43440.2"/>
    <property type="molecule type" value="Genomic_DNA"/>
</dbReference>
<reference evidence="14" key="2">
    <citation type="submission" date="2015-04" db="EMBL/GenBank/DDBJ databases">
        <title>The complete genome sequence of Erythrobacter sp. s21-N3.</title>
        <authorList>
            <person name="Zhuang L."/>
            <person name="Liu Y."/>
            <person name="Shao Z."/>
        </authorList>
    </citation>
    <scope>NUCLEOTIDE SEQUENCE [LARGE SCALE GENOMIC DNA]</scope>
    <source>
        <strain evidence="14">s21-N3</strain>
    </source>
</reference>
<evidence type="ECO:0000256" key="7">
    <source>
        <dbReference type="ARBA" id="ARBA00023065"/>
    </source>
</evidence>
<feature type="region of interest" description="Disordered" evidence="9">
    <location>
        <begin position="309"/>
        <end position="328"/>
    </location>
</feature>
<dbReference type="NCBIfam" id="TIGR01297">
    <property type="entry name" value="CDF"/>
    <property type="match status" value="1"/>
</dbReference>
<keyword evidence="5" id="KW-0862">Zinc</keyword>
<feature type="transmembrane region" description="Helical" evidence="10">
    <location>
        <begin position="107"/>
        <end position="129"/>
    </location>
</feature>
<keyword evidence="8 10" id="KW-0472">Membrane</keyword>
<dbReference type="SUPFAM" id="SSF160240">
    <property type="entry name" value="Cation efflux protein cytoplasmic domain-like"/>
    <property type="match status" value="1"/>
</dbReference>
<dbReference type="InterPro" id="IPR036837">
    <property type="entry name" value="Cation_efflux_CTD_sf"/>
</dbReference>
<evidence type="ECO:0000256" key="9">
    <source>
        <dbReference type="SAM" id="MobiDB-lite"/>
    </source>
</evidence>
<keyword evidence="4 10" id="KW-0812">Transmembrane</keyword>
<dbReference type="InterPro" id="IPR027469">
    <property type="entry name" value="Cation_efflux_TMD_sf"/>
</dbReference>
<feature type="transmembrane region" description="Helical" evidence="10">
    <location>
        <begin position="174"/>
        <end position="196"/>
    </location>
</feature>
<gene>
    <name evidence="13" type="ORF">CP97_12585</name>
</gene>
<keyword evidence="5" id="KW-0864">Zinc transport</keyword>
<feature type="transmembrane region" description="Helical" evidence="10">
    <location>
        <begin position="141"/>
        <end position="162"/>
    </location>
</feature>
<dbReference type="InterPro" id="IPR027470">
    <property type="entry name" value="Cation_efflux_CTD"/>
</dbReference>
<evidence type="ECO:0000313" key="13">
    <source>
        <dbReference type="EMBL" id="AKQ43440.2"/>
    </source>
</evidence>
<feature type="domain" description="Cation efflux protein cytoplasmic" evidence="12">
    <location>
        <begin position="235"/>
        <end position="309"/>
    </location>
</feature>
<evidence type="ECO:0000256" key="2">
    <source>
        <dbReference type="ARBA" id="ARBA00008873"/>
    </source>
</evidence>
<dbReference type="Proteomes" id="UP000059113">
    <property type="component" value="Chromosome"/>
</dbReference>
<evidence type="ECO:0000313" key="14">
    <source>
        <dbReference type="Proteomes" id="UP000059113"/>
    </source>
</evidence>
<sequence length="328" mass="34796">MGWTAAFTIDWRSKTLVRYGSAYRRLQLYPHAPADFGRAFAIGVVLNTGFVIVEAVFGFLSGSMALVADAGHNLSDVLGLLIAWGASIAAKKPPSNRFTYGMKSSTILAALANAMLLLLAIGAILYESIHRLLDPVAPEGWTMIWVAGVGIVINTVTALMFMRGRKNDLNIRGAFLHMAADALVSVGVVIAGAVILMTGAILIDPIVSLVIVAVIGWGTWGLLKDSVKMSLLAVPDSVDETAVHSYLAGLAGVELVHDLHIWPMSTTETALTAHLIIPAGHPGDAFLQDAANGLAHEFHIEHATLQVERESSGGCRQGEGGIGRWEAT</sequence>
<feature type="domain" description="Cation efflux protein transmembrane" evidence="11">
    <location>
        <begin position="42"/>
        <end position="228"/>
    </location>
</feature>
<comment type="subcellular location">
    <subcellularLocation>
        <location evidence="1">Membrane</location>
        <topology evidence="1">Multi-pass membrane protein</topology>
    </subcellularLocation>
</comment>
<comment type="similarity">
    <text evidence="2">Belongs to the cation diffusion facilitator (CDF) transporter (TC 2.A.4) family. SLC30A subfamily.</text>
</comment>
<proteinExistence type="inferred from homology"/>
<dbReference type="SUPFAM" id="SSF161111">
    <property type="entry name" value="Cation efflux protein transmembrane domain-like"/>
    <property type="match status" value="1"/>
</dbReference>
<evidence type="ECO:0000256" key="3">
    <source>
        <dbReference type="ARBA" id="ARBA00022448"/>
    </source>
</evidence>